<protein>
    <submittedName>
        <fullName evidence="2">Uncharacterized protein</fullName>
    </submittedName>
</protein>
<evidence type="ECO:0000313" key="2">
    <source>
        <dbReference type="EMBL" id="TID17757.1"/>
    </source>
</evidence>
<comment type="caution">
    <text evidence="2">The sequence shown here is derived from an EMBL/GenBank/DDBJ whole genome shotgun (WGS) entry which is preliminary data.</text>
</comment>
<reference evidence="2 3" key="1">
    <citation type="submission" date="2019-04" db="EMBL/GenBank/DDBJ databases">
        <title>High contiguity whole genome sequence and gene annotation resource for two Venturia nashicola isolates.</title>
        <authorList>
            <person name="Prokchorchik M."/>
            <person name="Won K."/>
            <person name="Lee Y."/>
            <person name="Choi E.D."/>
            <person name="Segonzac C."/>
            <person name="Sohn K.H."/>
        </authorList>
    </citation>
    <scope>NUCLEOTIDE SEQUENCE [LARGE SCALE GENOMIC DNA]</scope>
    <source>
        <strain evidence="2 3">PRI2</strain>
    </source>
</reference>
<evidence type="ECO:0000256" key="1">
    <source>
        <dbReference type="SAM" id="MobiDB-lite"/>
    </source>
</evidence>
<organism evidence="2 3">
    <name type="scientific">Venturia nashicola</name>
    <dbReference type="NCBI Taxonomy" id="86259"/>
    <lineage>
        <taxon>Eukaryota</taxon>
        <taxon>Fungi</taxon>
        <taxon>Dikarya</taxon>
        <taxon>Ascomycota</taxon>
        <taxon>Pezizomycotina</taxon>
        <taxon>Dothideomycetes</taxon>
        <taxon>Pleosporomycetidae</taxon>
        <taxon>Venturiales</taxon>
        <taxon>Venturiaceae</taxon>
        <taxon>Venturia</taxon>
    </lineage>
</organism>
<name>A0A4Z1PA16_9PEZI</name>
<dbReference type="AlphaFoldDB" id="A0A4Z1PA16"/>
<dbReference type="EMBL" id="SNSC02000015">
    <property type="protein sequence ID" value="TID17757.1"/>
    <property type="molecule type" value="Genomic_DNA"/>
</dbReference>
<feature type="region of interest" description="Disordered" evidence="1">
    <location>
        <begin position="1"/>
        <end position="38"/>
    </location>
</feature>
<feature type="compositionally biased region" description="Low complexity" evidence="1">
    <location>
        <begin position="1"/>
        <end position="14"/>
    </location>
</feature>
<sequence>MNSLNSSYASALSSRLGARPPPQKKETRNGAGTVSEPQAISGLKPLSGAYRGWLLYEWPNAILFRSMVVSTCLDLDEPATSEAGGIARTQSIDHSYYTSPFSVEAPIEASNGLEHKINCVLDPYASTFGVSPNAIAAEPPTIIDRAARQDEKTMTDLGNAEPELRHWKETLERDNHHRSLSNLEKTW</sequence>
<keyword evidence="3" id="KW-1185">Reference proteome</keyword>
<evidence type="ECO:0000313" key="3">
    <source>
        <dbReference type="Proteomes" id="UP000298493"/>
    </source>
</evidence>
<gene>
    <name evidence="2" type="ORF">E6O75_ATG10402</name>
</gene>
<accession>A0A4Z1PA16</accession>
<proteinExistence type="predicted"/>
<dbReference type="Proteomes" id="UP000298493">
    <property type="component" value="Unassembled WGS sequence"/>
</dbReference>